<comment type="caution">
    <text evidence="2">The sequence shown here is derived from an EMBL/GenBank/DDBJ whole genome shotgun (WGS) entry which is preliminary data.</text>
</comment>
<reference evidence="2 3" key="1">
    <citation type="submission" date="2019-08" db="EMBL/GenBank/DDBJ databases">
        <title>Draft genome sequence of Ulvibacter marinus type strain NBRC 109484.</title>
        <authorList>
            <person name="Kawano K."/>
            <person name="Ushijima N."/>
            <person name="Kihara M."/>
            <person name="Itoh H."/>
        </authorList>
    </citation>
    <scope>NUCLEOTIDE SEQUENCE [LARGE SCALE GENOMIC DNA]</scope>
    <source>
        <strain evidence="2 3">NBRC 109484</strain>
    </source>
</reference>
<sequence length="62" mass="6795">MSKLSFEALQQRAASTNQDELLTSVSGGTFGDCHPDPTPPADVDPSDGVFEIIWNNWNIIFN</sequence>
<keyword evidence="3" id="KW-1185">Reference proteome</keyword>
<dbReference type="RefSeq" id="WP_151673821.1">
    <property type="nucleotide sequence ID" value="NZ_BKCG01000003.1"/>
</dbReference>
<feature type="region of interest" description="Disordered" evidence="1">
    <location>
        <begin position="24"/>
        <end position="45"/>
    </location>
</feature>
<protein>
    <submittedName>
        <fullName evidence="2">Uncharacterized protein</fullName>
    </submittedName>
</protein>
<dbReference type="EMBL" id="BKCG01000003">
    <property type="protein sequence ID" value="GER59483.1"/>
    <property type="molecule type" value="Genomic_DNA"/>
</dbReference>
<organism evidence="2 3">
    <name type="scientific">Patiriisocius marinus</name>
    <dbReference type="NCBI Taxonomy" id="1397112"/>
    <lineage>
        <taxon>Bacteria</taxon>
        <taxon>Pseudomonadati</taxon>
        <taxon>Bacteroidota</taxon>
        <taxon>Flavobacteriia</taxon>
        <taxon>Flavobacteriales</taxon>
        <taxon>Flavobacteriaceae</taxon>
        <taxon>Patiriisocius</taxon>
    </lineage>
</organism>
<evidence type="ECO:0000313" key="3">
    <source>
        <dbReference type="Proteomes" id="UP000326509"/>
    </source>
</evidence>
<dbReference type="AlphaFoldDB" id="A0A5J4J0Z9"/>
<dbReference type="OrthoDB" id="1454484at2"/>
<evidence type="ECO:0000256" key="1">
    <source>
        <dbReference type="SAM" id="MobiDB-lite"/>
    </source>
</evidence>
<gene>
    <name evidence="2" type="ORF">ULMA_15910</name>
</gene>
<accession>A0A5J4J0Z9</accession>
<dbReference type="Proteomes" id="UP000326509">
    <property type="component" value="Unassembled WGS sequence"/>
</dbReference>
<evidence type="ECO:0000313" key="2">
    <source>
        <dbReference type="EMBL" id="GER59483.1"/>
    </source>
</evidence>
<proteinExistence type="predicted"/>
<name>A0A5J4J0Z9_9FLAO</name>